<evidence type="ECO:0000313" key="2">
    <source>
        <dbReference type="EMBL" id="QOV06265.1"/>
    </source>
</evidence>
<accession>A0A7S6R784</accession>
<organism evidence="2 3">
    <name type="scientific">Burkholderia phage Maja</name>
    <dbReference type="NCBI Taxonomy" id="2767571"/>
    <lineage>
        <taxon>Viruses</taxon>
        <taxon>Duplodnaviria</taxon>
        <taxon>Heunggongvirae</taxon>
        <taxon>Uroviricota</taxon>
        <taxon>Caudoviricetes</taxon>
        <taxon>Lindbergviridae</taxon>
        <taxon>Gladiolivirus</taxon>
        <taxon>Gladiolivirus maja</taxon>
    </lineage>
</organism>
<dbReference type="Pfam" id="PF23992">
    <property type="entry name" value="Pam3_gp32"/>
    <property type="match status" value="1"/>
</dbReference>
<evidence type="ECO:0000313" key="3">
    <source>
        <dbReference type="Proteomes" id="UP000593952"/>
    </source>
</evidence>
<keyword evidence="1" id="KW-0812">Transmembrane</keyword>
<gene>
    <name evidence="2" type="ORF">CPT_Maja_045</name>
</gene>
<reference evidence="2 3" key="1">
    <citation type="submission" date="2020-07" db="EMBL/GenBank/DDBJ databases">
        <title>Complete genome sequence of Burkholderia gladioli phage Maja.</title>
        <authorList>
            <person name="Yu Z."/>
            <person name="Yao G.W."/>
            <person name="Guadalupe Vizoso-Pinto M."/>
            <person name="Sun L."/>
            <person name="Le T."/>
            <person name="Gonzalez C."/>
            <person name="Young R."/>
            <person name="Liu M."/>
        </authorList>
    </citation>
    <scope>NUCLEOTIDE SEQUENCE [LARGE SCALE GENOMIC DNA]</scope>
</reference>
<dbReference type="EMBL" id="MT708549">
    <property type="protein sequence ID" value="QOV06265.1"/>
    <property type="molecule type" value="Genomic_DNA"/>
</dbReference>
<name>A0A7S6R784_9CAUD</name>
<sequence>MSKVFIPQLPMRFDHAAGRRVPQFNITPAMHFGQLEMVLDETDDSRMIARLTPKIRERLKEFREHDFMIAMGNPAVIAMCAAIVLRRQKKLLMLQWDKKTEMYYQVELNP</sequence>
<evidence type="ECO:0000256" key="1">
    <source>
        <dbReference type="SAM" id="Phobius"/>
    </source>
</evidence>
<dbReference type="InterPro" id="IPR057116">
    <property type="entry name" value="Pam3_gp32"/>
</dbReference>
<keyword evidence="3" id="KW-1185">Reference proteome</keyword>
<dbReference type="Proteomes" id="UP000593952">
    <property type="component" value="Segment"/>
</dbReference>
<feature type="transmembrane region" description="Helical" evidence="1">
    <location>
        <begin position="67"/>
        <end position="85"/>
    </location>
</feature>
<keyword evidence="1" id="KW-1133">Transmembrane helix</keyword>
<proteinExistence type="predicted"/>
<protein>
    <submittedName>
        <fullName evidence="2">Uncharacterized protein</fullName>
    </submittedName>
</protein>
<keyword evidence="1" id="KW-0472">Membrane</keyword>